<evidence type="ECO:0000313" key="4">
    <source>
        <dbReference type="EMBL" id="QRG70773.1"/>
    </source>
</evidence>
<keyword evidence="5" id="KW-1185">Reference proteome</keyword>
<feature type="coiled-coil region" evidence="1">
    <location>
        <begin position="1"/>
        <end position="42"/>
    </location>
</feature>
<protein>
    <submittedName>
        <fullName evidence="4">Copper amine oxidase N-terminal domain-containing protein</fullName>
    </submittedName>
</protein>
<accession>A0ABX7FYB5</accession>
<dbReference type="EMBL" id="CP069127">
    <property type="protein sequence ID" value="QRG70773.1"/>
    <property type="molecule type" value="Genomic_DNA"/>
</dbReference>
<organism evidence="4 5">
    <name type="scientific">Brevibacillus choshinensis</name>
    <dbReference type="NCBI Taxonomy" id="54911"/>
    <lineage>
        <taxon>Bacteria</taxon>
        <taxon>Bacillati</taxon>
        <taxon>Bacillota</taxon>
        <taxon>Bacilli</taxon>
        <taxon>Bacillales</taxon>
        <taxon>Paenibacillaceae</taxon>
        <taxon>Brevibacillus</taxon>
    </lineage>
</organism>
<evidence type="ECO:0000259" key="3">
    <source>
        <dbReference type="Pfam" id="PF07833"/>
    </source>
</evidence>
<dbReference type="Proteomes" id="UP000596248">
    <property type="component" value="Chromosome"/>
</dbReference>
<feature type="region of interest" description="Disordered" evidence="2">
    <location>
        <begin position="184"/>
        <end position="246"/>
    </location>
</feature>
<sequence>MIELRQQLKHATEITEELKAKYEALTEQLEKQTELSQALEVQKELLGRFYKPGDTELYEKLGELYEKAGDESLKTYVNGAEVAMDVAPFIEKGRALVPVRAISASLKADVKWDGENRTVEVVRGETKITLYLDSNEADVNGTKVKLETAPVLKNGRVFLPLRFIGEQLNAKVGYQEEGDLIIIEDGQPDGTTGTEAGQPDGTAGTEAGQQDGTTSTEAGQQDGTASGDAAGEQQAALPASNETVTP</sequence>
<feature type="domain" description="Copper amine oxidase-like N-terminal" evidence="3">
    <location>
        <begin position="76"/>
        <end position="183"/>
    </location>
</feature>
<evidence type="ECO:0000256" key="2">
    <source>
        <dbReference type="SAM" id="MobiDB-lite"/>
    </source>
</evidence>
<dbReference type="InterPro" id="IPR012854">
    <property type="entry name" value="Cu_amine_oxidase-like_N"/>
</dbReference>
<keyword evidence="1" id="KW-0175">Coiled coil</keyword>
<proteinExistence type="predicted"/>
<gene>
    <name evidence="4" type="ORF">JNE38_24955</name>
</gene>
<evidence type="ECO:0000313" key="5">
    <source>
        <dbReference type="Proteomes" id="UP000596248"/>
    </source>
</evidence>
<dbReference type="Pfam" id="PF07833">
    <property type="entry name" value="Cu_amine_oxidN1"/>
    <property type="match status" value="1"/>
</dbReference>
<feature type="compositionally biased region" description="Polar residues" evidence="2">
    <location>
        <begin position="207"/>
        <end position="224"/>
    </location>
</feature>
<name>A0ABX7FYB5_BRECH</name>
<evidence type="ECO:0000256" key="1">
    <source>
        <dbReference type="SAM" id="Coils"/>
    </source>
</evidence>
<dbReference type="Gene3D" id="3.30.457.10">
    <property type="entry name" value="Copper amine oxidase-like, N-terminal domain"/>
    <property type="match status" value="1"/>
</dbReference>
<dbReference type="InterPro" id="IPR036582">
    <property type="entry name" value="Mao_N_sf"/>
</dbReference>
<dbReference type="SUPFAM" id="SSF55383">
    <property type="entry name" value="Copper amine oxidase, domain N"/>
    <property type="match status" value="1"/>
</dbReference>
<reference evidence="4 5" key="1">
    <citation type="submission" date="2021-01" db="EMBL/GenBank/DDBJ databases">
        <title>Identification of strong promoters based on the transcriptome of Brevibacillus choshinensis.</title>
        <authorList>
            <person name="Yao D."/>
            <person name="Zhang K."/>
            <person name="Wu J."/>
        </authorList>
    </citation>
    <scope>NUCLEOTIDE SEQUENCE [LARGE SCALE GENOMIC DNA]</scope>
    <source>
        <strain evidence="4 5">HPD31-SP3</strain>
    </source>
</reference>